<dbReference type="OrthoDB" id="5243516at2"/>
<dbReference type="SUPFAM" id="SSF103473">
    <property type="entry name" value="MFS general substrate transporter"/>
    <property type="match status" value="1"/>
</dbReference>
<keyword evidence="3" id="KW-1185">Reference proteome</keyword>
<keyword evidence="1" id="KW-0472">Membrane</keyword>
<feature type="transmembrane region" description="Helical" evidence="1">
    <location>
        <begin position="280"/>
        <end position="297"/>
    </location>
</feature>
<evidence type="ECO:0000313" key="2">
    <source>
        <dbReference type="EMBL" id="QEC48846.1"/>
    </source>
</evidence>
<evidence type="ECO:0000256" key="1">
    <source>
        <dbReference type="SAM" id="Phobius"/>
    </source>
</evidence>
<feature type="transmembrane region" description="Helical" evidence="1">
    <location>
        <begin position="170"/>
        <end position="189"/>
    </location>
</feature>
<name>A0A5B8U6X8_9ACTN</name>
<evidence type="ECO:0000313" key="3">
    <source>
        <dbReference type="Proteomes" id="UP000321805"/>
    </source>
</evidence>
<reference evidence="2 3" key="1">
    <citation type="journal article" date="2018" name="J. Microbiol.">
        <title>Baekduia soli gen. nov., sp. nov., a novel bacterium isolated from the soil of Baekdu Mountain and proposal of a novel family name, Baekduiaceae fam. nov.</title>
        <authorList>
            <person name="An D.S."/>
            <person name="Siddiqi M.Z."/>
            <person name="Kim K.H."/>
            <person name="Yu H.S."/>
            <person name="Im W.T."/>
        </authorList>
    </citation>
    <scope>NUCLEOTIDE SEQUENCE [LARGE SCALE GENOMIC DNA]</scope>
    <source>
        <strain evidence="2 3">BR7-21</strain>
    </source>
</reference>
<proteinExistence type="predicted"/>
<dbReference type="InterPro" id="IPR011701">
    <property type="entry name" value="MFS"/>
</dbReference>
<feature type="transmembrane region" description="Helical" evidence="1">
    <location>
        <begin position="248"/>
        <end position="268"/>
    </location>
</feature>
<feature type="transmembrane region" description="Helical" evidence="1">
    <location>
        <begin position="338"/>
        <end position="359"/>
    </location>
</feature>
<gene>
    <name evidence="2" type="ORF">FSW04_15535</name>
</gene>
<dbReference type="Pfam" id="PF07690">
    <property type="entry name" value="MFS_1"/>
    <property type="match status" value="1"/>
</dbReference>
<protein>
    <submittedName>
        <fullName evidence="2">MFS transporter</fullName>
    </submittedName>
</protein>
<feature type="transmembrane region" description="Helical" evidence="1">
    <location>
        <begin position="77"/>
        <end position="98"/>
    </location>
</feature>
<feature type="transmembrane region" description="Helical" evidence="1">
    <location>
        <begin position="214"/>
        <end position="233"/>
    </location>
</feature>
<dbReference type="GO" id="GO:0022857">
    <property type="term" value="F:transmembrane transporter activity"/>
    <property type="evidence" value="ECO:0007669"/>
    <property type="project" value="InterPro"/>
</dbReference>
<dbReference type="InterPro" id="IPR036259">
    <property type="entry name" value="MFS_trans_sf"/>
</dbReference>
<sequence>MSDLRALTGRPHAMRMLACALVGRLPEAMIALAVLLVARSHGGSYGTAGALAAAFALGATVGGPVSGRIADRVGQPLVLVATALGRGAAVAAIALLAASTLPVAAVATAAAGALTPPLEPALRALWPDIAAGDEHALHAAYELDAGAQELIFVLGPLLVAGVVALASPEAALLVTAAVGLGGTVGFAAGRPSRVWQGGRHAPVAWSAAARAPEVGLLLAVGALAGAATGLVNVTTTAFAERTLGDRNLAGWLLAAWAVGALSGGLAAAARRWTLAPDRRLTRMLLVFGAAFVPALLVRSGLPMALALALAGAALAPTLACVFVLTGARALPGTVTETFAWLTSSFLVGSAGGAAAGGALSGSGSGVRGFAGAALAVVAAAGLWQARHVPAAVLSPRE</sequence>
<feature type="transmembrane region" description="Helical" evidence="1">
    <location>
        <begin position="365"/>
        <end position="383"/>
    </location>
</feature>
<dbReference type="EMBL" id="CP042430">
    <property type="protein sequence ID" value="QEC48846.1"/>
    <property type="molecule type" value="Genomic_DNA"/>
</dbReference>
<dbReference type="RefSeq" id="WP_146920835.1">
    <property type="nucleotide sequence ID" value="NZ_CP042430.1"/>
</dbReference>
<feature type="transmembrane region" description="Helical" evidence="1">
    <location>
        <begin position="44"/>
        <end position="65"/>
    </location>
</feature>
<feature type="transmembrane region" description="Helical" evidence="1">
    <location>
        <begin position="303"/>
        <end position="326"/>
    </location>
</feature>
<dbReference type="PANTHER" id="PTHR23542:SF1">
    <property type="entry name" value="MAJOR FACILITATOR SUPERFAMILY (MFS) PROFILE DOMAIN-CONTAINING PROTEIN"/>
    <property type="match status" value="1"/>
</dbReference>
<keyword evidence="1" id="KW-0812">Transmembrane</keyword>
<dbReference type="PANTHER" id="PTHR23542">
    <property type="match status" value="1"/>
</dbReference>
<dbReference type="AlphaFoldDB" id="A0A5B8U6X8"/>
<feature type="transmembrane region" description="Helical" evidence="1">
    <location>
        <begin position="12"/>
        <end position="38"/>
    </location>
</feature>
<dbReference type="KEGG" id="bsol:FSW04_15535"/>
<organism evidence="2 3">
    <name type="scientific">Baekduia soli</name>
    <dbReference type="NCBI Taxonomy" id="496014"/>
    <lineage>
        <taxon>Bacteria</taxon>
        <taxon>Bacillati</taxon>
        <taxon>Actinomycetota</taxon>
        <taxon>Thermoleophilia</taxon>
        <taxon>Solirubrobacterales</taxon>
        <taxon>Baekduiaceae</taxon>
        <taxon>Baekduia</taxon>
    </lineage>
</organism>
<keyword evidence="1" id="KW-1133">Transmembrane helix</keyword>
<dbReference type="Proteomes" id="UP000321805">
    <property type="component" value="Chromosome"/>
</dbReference>
<dbReference type="Gene3D" id="1.20.1250.20">
    <property type="entry name" value="MFS general substrate transporter like domains"/>
    <property type="match status" value="1"/>
</dbReference>
<accession>A0A5B8U6X8</accession>